<sequence length="118" mass="13315">MWAINFSGQDLSSEDSFRNGSSRLQCFDAKQVAACFVARQSCRVVPGHFSAGVPHELLLDSLDTVNPVLMIRRPDYGRIFQMGPDQGKVQRPKAERVIEFTRHSEQKPELSISLVDYC</sequence>
<reference evidence="1" key="1">
    <citation type="submission" date="2021-05" db="EMBL/GenBank/DDBJ databases">
        <authorList>
            <person name="Alioto T."/>
            <person name="Alioto T."/>
            <person name="Gomez Garrido J."/>
        </authorList>
    </citation>
    <scope>NUCLEOTIDE SEQUENCE</scope>
</reference>
<dbReference type="EMBL" id="HBUE01296235">
    <property type="protein sequence ID" value="CAG6576546.1"/>
    <property type="molecule type" value="Transcribed_RNA"/>
</dbReference>
<accession>A0A8D8NT39</accession>
<proteinExistence type="predicted"/>
<dbReference type="AlphaFoldDB" id="A0A8D8NT39"/>
<evidence type="ECO:0000313" key="1">
    <source>
        <dbReference type="EMBL" id="CAG6576546.1"/>
    </source>
</evidence>
<dbReference type="EMBL" id="HBUE01190355">
    <property type="protein sequence ID" value="CAG6524858.1"/>
    <property type="molecule type" value="Transcribed_RNA"/>
</dbReference>
<name>A0A8D8NT39_CULPI</name>
<organism evidence="1">
    <name type="scientific">Culex pipiens</name>
    <name type="common">House mosquito</name>
    <dbReference type="NCBI Taxonomy" id="7175"/>
    <lineage>
        <taxon>Eukaryota</taxon>
        <taxon>Metazoa</taxon>
        <taxon>Ecdysozoa</taxon>
        <taxon>Arthropoda</taxon>
        <taxon>Hexapoda</taxon>
        <taxon>Insecta</taxon>
        <taxon>Pterygota</taxon>
        <taxon>Neoptera</taxon>
        <taxon>Endopterygota</taxon>
        <taxon>Diptera</taxon>
        <taxon>Nematocera</taxon>
        <taxon>Culicoidea</taxon>
        <taxon>Culicidae</taxon>
        <taxon>Culicinae</taxon>
        <taxon>Culicini</taxon>
        <taxon>Culex</taxon>
        <taxon>Culex</taxon>
    </lineage>
</organism>
<protein>
    <submittedName>
        <fullName evidence="1">(northern house mosquito) hypothetical protein</fullName>
    </submittedName>
</protein>